<reference evidence="5 6" key="1">
    <citation type="journal article" date="2015" name="Genome Announc.">
        <title>Complete Genome Sequence of the Type Strain Corynebacterium mustelae DSM 45274, Isolated from Various Tissues of a Male Ferret with Lethal Sepsis.</title>
        <authorList>
            <person name="Ruckert C."/>
            <person name="Eimer J."/>
            <person name="Winkler A."/>
            <person name="Tauch A."/>
        </authorList>
    </citation>
    <scope>NUCLEOTIDE SEQUENCE [LARGE SCALE GENOMIC DNA]</scope>
    <source>
        <strain evidence="5 6">DSM 45274</strain>
    </source>
</reference>
<dbReference type="PANTHER" id="PTHR45625:SF3">
    <property type="entry name" value="PEPTIDYL-PROLYL CIS-TRANS ISOMERASE B-RELATED"/>
    <property type="match status" value="1"/>
</dbReference>
<gene>
    <name evidence="5" type="ORF">CMUST_08695</name>
</gene>
<dbReference type="EMBL" id="CP011542">
    <property type="protein sequence ID" value="AKK06063.1"/>
    <property type="molecule type" value="Genomic_DNA"/>
</dbReference>
<evidence type="ECO:0000313" key="6">
    <source>
        <dbReference type="Proteomes" id="UP000035199"/>
    </source>
</evidence>
<dbReference type="Pfam" id="PF00160">
    <property type="entry name" value="Pro_isomerase"/>
    <property type="match status" value="1"/>
</dbReference>
<dbReference type="InterPro" id="IPR044666">
    <property type="entry name" value="Cyclophilin_A-like"/>
</dbReference>
<accession>A0A0G3H2K1</accession>
<dbReference type="Gene3D" id="2.40.100.10">
    <property type="entry name" value="Cyclophilin-like"/>
    <property type="match status" value="1"/>
</dbReference>
<dbReference type="PANTHER" id="PTHR45625">
    <property type="entry name" value="PEPTIDYL-PROLYL CIS-TRANS ISOMERASE-RELATED"/>
    <property type="match status" value="1"/>
</dbReference>
<dbReference type="EC" id="5.2.1.8" evidence="5"/>
<keyword evidence="3" id="KW-0472">Membrane</keyword>
<protein>
    <submittedName>
        <fullName evidence="5">Peptidyl-prolyl cis-trans isomerase (Rotamase)-cyclophilin family</fullName>
        <ecNumber evidence="5">5.2.1.8</ecNumber>
    </submittedName>
</protein>
<proteinExistence type="predicted"/>
<reference evidence="6" key="2">
    <citation type="submission" date="2015-05" db="EMBL/GenBank/DDBJ databases">
        <title>Complete genome sequence of Corynebacterium mustelae DSM 45274, isolated from various tissues of a male ferret with lethal sepsis.</title>
        <authorList>
            <person name="Ruckert C."/>
            <person name="Albersmeier A."/>
            <person name="Winkler A."/>
            <person name="Tauch A."/>
        </authorList>
    </citation>
    <scope>NUCLEOTIDE SEQUENCE [LARGE SCALE GENOMIC DNA]</scope>
    <source>
        <strain evidence="6">DSM 45274</strain>
    </source>
</reference>
<dbReference type="STRING" id="571915.CMUST_08695"/>
<dbReference type="KEGG" id="cmv:CMUST_08695"/>
<keyword evidence="5" id="KW-0413">Isomerase</keyword>
<dbReference type="Proteomes" id="UP000035199">
    <property type="component" value="Chromosome"/>
</dbReference>
<feature type="domain" description="PPIase cyclophilin-type" evidence="4">
    <location>
        <begin position="131"/>
        <end position="285"/>
    </location>
</feature>
<comment type="function">
    <text evidence="1">PPIases accelerate the folding of proteins. It catalyzes the cis-trans isomerization of proline imidic peptide bonds in oligopeptides.</text>
</comment>
<dbReference type="OrthoDB" id="5507614at2"/>
<evidence type="ECO:0000256" key="2">
    <source>
        <dbReference type="SAM" id="MobiDB-lite"/>
    </source>
</evidence>
<dbReference type="CDD" id="cd00317">
    <property type="entry name" value="cyclophilin"/>
    <property type="match status" value="1"/>
</dbReference>
<keyword evidence="3" id="KW-1133">Transmembrane helix</keyword>
<keyword evidence="6" id="KW-1185">Reference proteome</keyword>
<dbReference type="SUPFAM" id="SSF50891">
    <property type="entry name" value="Cyclophilin-like"/>
    <property type="match status" value="1"/>
</dbReference>
<feature type="compositionally biased region" description="Basic and acidic residues" evidence="2">
    <location>
        <begin position="266"/>
        <end position="280"/>
    </location>
</feature>
<evidence type="ECO:0000313" key="5">
    <source>
        <dbReference type="EMBL" id="AKK06063.1"/>
    </source>
</evidence>
<feature type="region of interest" description="Disordered" evidence="2">
    <location>
        <begin position="264"/>
        <end position="286"/>
    </location>
</feature>
<dbReference type="GO" id="GO:0003755">
    <property type="term" value="F:peptidyl-prolyl cis-trans isomerase activity"/>
    <property type="evidence" value="ECO:0007669"/>
    <property type="project" value="UniProtKB-EC"/>
</dbReference>
<feature type="transmembrane region" description="Helical" evidence="3">
    <location>
        <begin position="31"/>
        <end position="51"/>
    </location>
</feature>
<evidence type="ECO:0000259" key="4">
    <source>
        <dbReference type="PROSITE" id="PS50072"/>
    </source>
</evidence>
<sequence length="286" mass="30141">MSDNKQRRQEAMKNLEKEINSRDRSEKMKPLGVVVSAALAIVLIVVGIVFATKYTGSEESIEASGAPTPSELMPEQNLSPISLARKNPLPETVTCAYNEDGSEAAKKVSLPATDNVPTSGTANVALQTNKGTIDLELDRAVSPCTVNAITHLAAEGYYNDTVCHRLTTSGIKVLQCGDPSGSGAGGPGFQFANEFPTDEATDEEKSAPKIYPRGTIAMANAGVDTNGSQFFLNYGDSPLAPNYTYFGKISESGLKVLDEIAASGTKDGKEDGAPAEEIKIESASVS</sequence>
<evidence type="ECO:0000256" key="3">
    <source>
        <dbReference type="SAM" id="Phobius"/>
    </source>
</evidence>
<dbReference type="PROSITE" id="PS50072">
    <property type="entry name" value="CSA_PPIASE_2"/>
    <property type="match status" value="1"/>
</dbReference>
<name>A0A0G3H2K1_9CORY</name>
<organism evidence="5 6">
    <name type="scientific">Corynebacterium mustelae</name>
    <dbReference type="NCBI Taxonomy" id="571915"/>
    <lineage>
        <taxon>Bacteria</taxon>
        <taxon>Bacillati</taxon>
        <taxon>Actinomycetota</taxon>
        <taxon>Actinomycetes</taxon>
        <taxon>Mycobacteriales</taxon>
        <taxon>Corynebacteriaceae</taxon>
        <taxon>Corynebacterium</taxon>
    </lineage>
</organism>
<dbReference type="PATRIC" id="fig|571915.4.peg.1847"/>
<feature type="region of interest" description="Disordered" evidence="2">
    <location>
        <begin position="1"/>
        <end position="26"/>
    </location>
</feature>
<dbReference type="AlphaFoldDB" id="A0A0G3H2K1"/>
<dbReference type="InterPro" id="IPR002130">
    <property type="entry name" value="Cyclophilin-type_PPIase_dom"/>
</dbReference>
<evidence type="ECO:0000256" key="1">
    <source>
        <dbReference type="ARBA" id="ARBA00002388"/>
    </source>
</evidence>
<dbReference type="InterPro" id="IPR029000">
    <property type="entry name" value="Cyclophilin-like_dom_sf"/>
</dbReference>
<dbReference type="RefSeq" id="WP_047262169.1">
    <property type="nucleotide sequence ID" value="NZ_CP011542.1"/>
</dbReference>
<keyword evidence="3" id="KW-0812">Transmembrane</keyword>